<dbReference type="AlphaFoldDB" id="A0AAU2A575"/>
<proteinExistence type="predicted"/>
<dbReference type="InterPro" id="IPR016191">
    <property type="entry name" value="Ribonuclease/ribotoxin"/>
</dbReference>
<reference evidence="4" key="1">
    <citation type="submission" date="2022-10" db="EMBL/GenBank/DDBJ databases">
        <title>The complete genomes of actinobacterial strains from the NBC collection.</title>
        <authorList>
            <person name="Joergensen T.S."/>
            <person name="Alvarez Arevalo M."/>
            <person name="Sterndorff E.B."/>
            <person name="Faurdal D."/>
            <person name="Vuksanovic O."/>
            <person name="Mourched A.-S."/>
            <person name="Charusanti P."/>
            <person name="Shaw S."/>
            <person name="Blin K."/>
            <person name="Weber T."/>
        </authorList>
    </citation>
    <scope>NUCLEOTIDE SEQUENCE</scope>
    <source>
        <strain evidence="4">NBC_00093</strain>
    </source>
</reference>
<dbReference type="Gene3D" id="3.10.450.30">
    <property type="entry name" value="Microbial ribonucleases"/>
    <property type="match status" value="1"/>
</dbReference>
<evidence type="ECO:0000256" key="1">
    <source>
        <dbReference type="ARBA" id="ARBA00022722"/>
    </source>
</evidence>
<protein>
    <submittedName>
        <fullName evidence="4">Uncharacterized protein</fullName>
    </submittedName>
</protein>
<dbReference type="EMBL" id="CP108222">
    <property type="protein sequence ID" value="WTT19042.1"/>
    <property type="molecule type" value="Genomic_DNA"/>
</dbReference>
<dbReference type="GO" id="GO:0004540">
    <property type="term" value="F:RNA nuclease activity"/>
    <property type="evidence" value="ECO:0007669"/>
    <property type="project" value="InterPro"/>
</dbReference>
<keyword evidence="2" id="KW-0378">Hydrolase</keyword>
<gene>
    <name evidence="4" type="ORF">OHA22_27685</name>
</gene>
<feature type="region of interest" description="Disordered" evidence="3">
    <location>
        <begin position="44"/>
        <end position="81"/>
    </location>
</feature>
<dbReference type="GO" id="GO:0016787">
    <property type="term" value="F:hydrolase activity"/>
    <property type="evidence" value="ECO:0007669"/>
    <property type="project" value="UniProtKB-KW"/>
</dbReference>
<dbReference type="SUPFAM" id="SSF53933">
    <property type="entry name" value="Microbial ribonucleases"/>
    <property type="match status" value="1"/>
</dbReference>
<accession>A0AAU2A575</accession>
<name>A0AAU2A575_9ACTN</name>
<evidence type="ECO:0000256" key="2">
    <source>
        <dbReference type="ARBA" id="ARBA00022801"/>
    </source>
</evidence>
<feature type="compositionally biased region" description="Polar residues" evidence="3">
    <location>
        <begin position="69"/>
        <end position="81"/>
    </location>
</feature>
<evidence type="ECO:0000256" key="3">
    <source>
        <dbReference type="SAM" id="MobiDB-lite"/>
    </source>
</evidence>
<sequence>MSPTSGRSLSARLRAHARKVAVPAVLLGLTVGGVGVSATAHAAEGPSCASVPGQTCPAPGPAADPLPSRGSQPAGVSTQQWRGATTAATFWSNEGISTASGDRYHLVMRGQTGYPGQGWPGNTSANARAWYHFETGSSWRPEHHYIVYGGVFQDRDHRIENLEESHHVTQNNASGSNAVYREYDVNSWSTTTASRGRERIVRNVRNGHVYATFDHYGSFHYLGRW</sequence>
<keyword evidence="1" id="KW-0540">Nuclease</keyword>
<evidence type="ECO:0000313" key="4">
    <source>
        <dbReference type="EMBL" id="WTT19042.1"/>
    </source>
</evidence>
<dbReference type="GO" id="GO:0003723">
    <property type="term" value="F:RNA binding"/>
    <property type="evidence" value="ECO:0007669"/>
    <property type="project" value="InterPro"/>
</dbReference>
<organism evidence="4">
    <name type="scientific">Streptomyces sp. NBC_00093</name>
    <dbReference type="NCBI Taxonomy" id="2975649"/>
    <lineage>
        <taxon>Bacteria</taxon>
        <taxon>Bacillati</taxon>
        <taxon>Actinomycetota</taxon>
        <taxon>Actinomycetes</taxon>
        <taxon>Kitasatosporales</taxon>
        <taxon>Streptomycetaceae</taxon>
        <taxon>Streptomyces</taxon>
    </lineage>
</organism>